<accession>A0A1F5N2U5</accession>
<dbReference type="Proteomes" id="UP000177135">
    <property type="component" value="Unassembled WGS sequence"/>
</dbReference>
<organism evidence="1 2">
    <name type="scientific">Candidatus Daviesbacteria bacterium RIFOXYD1_FULL_41_10</name>
    <dbReference type="NCBI Taxonomy" id="1797801"/>
    <lineage>
        <taxon>Bacteria</taxon>
        <taxon>Candidatus Daviesiibacteriota</taxon>
    </lineage>
</organism>
<proteinExistence type="predicted"/>
<gene>
    <name evidence="1" type="ORF">A2617_04785</name>
</gene>
<dbReference type="AlphaFoldDB" id="A0A1F5N2U5"/>
<protein>
    <submittedName>
        <fullName evidence="1">Uncharacterized protein</fullName>
    </submittedName>
</protein>
<sequence length="81" mass="9590">MVEILEPINVWAFFKNGVISPYLFFWNCRQIKVDKINLIHTTKIGTSLFYHFAISSGNNFYQLRLDTNKMKWFIEAVDSEP</sequence>
<comment type="caution">
    <text evidence="1">The sequence shown here is derived from an EMBL/GenBank/DDBJ whole genome shotgun (WGS) entry which is preliminary data.</text>
</comment>
<dbReference type="EMBL" id="MFEC01000003">
    <property type="protein sequence ID" value="OGE71964.1"/>
    <property type="molecule type" value="Genomic_DNA"/>
</dbReference>
<evidence type="ECO:0000313" key="2">
    <source>
        <dbReference type="Proteomes" id="UP000177135"/>
    </source>
</evidence>
<name>A0A1F5N2U5_9BACT</name>
<reference evidence="1 2" key="1">
    <citation type="journal article" date="2016" name="Nat. Commun.">
        <title>Thousands of microbial genomes shed light on interconnected biogeochemical processes in an aquifer system.</title>
        <authorList>
            <person name="Anantharaman K."/>
            <person name="Brown C.T."/>
            <person name="Hug L.A."/>
            <person name="Sharon I."/>
            <person name="Castelle C.J."/>
            <person name="Probst A.J."/>
            <person name="Thomas B.C."/>
            <person name="Singh A."/>
            <person name="Wilkins M.J."/>
            <person name="Karaoz U."/>
            <person name="Brodie E.L."/>
            <person name="Williams K.H."/>
            <person name="Hubbard S.S."/>
            <person name="Banfield J.F."/>
        </authorList>
    </citation>
    <scope>NUCLEOTIDE SEQUENCE [LARGE SCALE GENOMIC DNA]</scope>
</reference>
<evidence type="ECO:0000313" key="1">
    <source>
        <dbReference type="EMBL" id="OGE71964.1"/>
    </source>
</evidence>